<accession>A0A427AFC7</accession>
<comment type="caution">
    <text evidence="2">The sequence shown here is derived from an EMBL/GenBank/DDBJ whole genome shotgun (WGS) entry which is preliminary data.</text>
</comment>
<name>A0A427AFC7_ENSVE</name>
<dbReference type="AlphaFoldDB" id="A0A427AFC7"/>
<sequence>MRGDEDFALSVAVQINHDGRRETFGFKFNRILVGEMVPRLFEGEIAFMLEKRPDSVPEQIKNQNQEKRDQRPYLEGEEDGEGGEEEDAEIPLPHPSLLSRRAIAGFHRFLPTERDKEIGQNRGEVTENSCLGCDVAPP</sequence>
<proteinExistence type="predicted"/>
<dbReference type="Proteomes" id="UP000287651">
    <property type="component" value="Unassembled WGS sequence"/>
</dbReference>
<feature type="region of interest" description="Disordered" evidence="1">
    <location>
        <begin position="52"/>
        <end position="94"/>
    </location>
</feature>
<feature type="compositionally biased region" description="Acidic residues" evidence="1">
    <location>
        <begin position="75"/>
        <end position="89"/>
    </location>
</feature>
<gene>
    <name evidence="2" type="ORF">B296_00014959</name>
</gene>
<reference evidence="2 3" key="1">
    <citation type="journal article" date="2014" name="Agronomy (Basel)">
        <title>A Draft Genome Sequence for Ensete ventricosum, the Drought-Tolerant Tree Against Hunger.</title>
        <authorList>
            <person name="Harrison J."/>
            <person name="Moore K.A."/>
            <person name="Paszkiewicz K."/>
            <person name="Jones T."/>
            <person name="Grant M."/>
            <person name="Ambacheew D."/>
            <person name="Muzemil S."/>
            <person name="Studholme D.J."/>
        </authorList>
    </citation>
    <scope>NUCLEOTIDE SEQUENCE [LARGE SCALE GENOMIC DNA]</scope>
</reference>
<organism evidence="2 3">
    <name type="scientific">Ensete ventricosum</name>
    <name type="common">Abyssinian banana</name>
    <name type="synonym">Musa ensete</name>
    <dbReference type="NCBI Taxonomy" id="4639"/>
    <lineage>
        <taxon>Eukaryota</taxon>
        <taxon>Viridiplantae</taxon>
        <taxon>Streptophyta</taxon>
        <taxon>Embryophyta</taxon>
        <taxon>Tracheophyta</taxon>
        <taxon>Spermatophyta</taxon>
        <taxon>Magnoliopsida</taxon>
        <taxon>Liliopsida</taxon>
        <taxon>Zingiberales</taxon>
        <taxon>Musaceae</taxon>
        <taxon>Ensete</taxon>
    </lineage>
</organism>
<evidence type="ECO:0000313" key="3">
    <source>
        <dbReference type="Proteomes" id="UP000287651"/>
    </source>
</evidence>
<evidence type="ECO:0000256" key="1">
    <source>
        <dbReference type="SAM" id="MobiDB-lite"/>
    </source>
</evidence>
<feature type="compositionally biased region" description="Basic and acidic residues" evidence="1">
    <location>
        <begin position="64"/>
        <end position="74"/>
    </location>
</feature>
<dbReference type="EMBL" id="AMZH03002632">
    <property type="protein sequence ID" value="RRT74920.1"/>
    <property type="molecule type" value="Genomic_DNA"/>
</dbReference>
<evidence type="ECO:0000313" key="2">
    <source>
        <dbReference type="EMBL" id="RRT74920.1"/>
    </source>
</evidence>
<protein>
    <submittedName>
        <fullName evidence="2">Uncharacterized protein</fullName>
    </submittedName>
</protein>